<name>A0AAD7UH54_9STRA</name>
<evidence type="ECO:0000313" key="2">
    <source>
        <dbReference type="Proteomes" id="UP001230188"/>
    </source>
</evidence>
<gene>
    <name evidence="1" type="ORF">CTAYLR_001073</name>
</gene>
<dbReference type="AlphaFoldDB" id="A0AAD7UH54"/>
<proteinExistence type="predicted"/>
<evidence type="ECO:0000313" key="1">
    <source>
        <dbReference type="EMBL" id="KAJ8604849.1"/>
    </source>
</evidence>
<organism evidence="1 2">
    <name type="scientific">Chrysophaeum taylorii</name>
    <dbReference type="NCBI Taxonomy" id="2483200"/>
    <lineage>
        <taxon>Eukaryota</taxon>
        <taxon>Sar</taxon>
        <taxon>Stramenopiles</taxon>
        <taxon>Ochrophyta</taxon>
        <taxon>Pelagophyceae</taxon>
        <taxon>Pelagomonadales</taxon>
        <taxon>Pelagomonadaceae</taxon>
        <taxon>Chrysophaeum</taxon>
    </lineage>
</organism>
<protein>
    <submittedName>
        <fullName evidence="1">Uncharacterized protein</fullName>
    </submittedName>
</protein>
<reference evidence="1" key="1">
    <citation type="submission" date="2023-01" db="EMBL/GenBank/DDBJ databases">
        <title>Metagenome sequencing of chrysophaentin producing Chrysophaeum taylorii.</title>
        <authorList>
            <person name="Davison J."/>
            <person name="Bewley C."/>
        </authorList>
    </citation>
    <scope>NUCLEOTIDE SEQUENCE</scope>
    <source>
        <strain evidence="1">NIES-1699</strain>
    </source>
</reference>
<dbReference type="Proteomes" id="UP001230188">
    <property type="component" value="Unassembled WGS sequence"/>
</dbReference>
<comment type="caution">
    <text evidence="1">The sequence shown here is derived from an EMBL/GenBank/DDBJ whole genome shotgun (WGS) entry which is preliminary data.</text>
</comment>
<sequence>MSDFGSIASSKSHSFCYADQHAYCAPNEYSIIQSDKRAISQTYRDADCSAERHTNECANCGTKLRAIWIADLIAIASSELLHLQGRAYRPLDRAISQADRHADRSAERRTNECAKCGTKRRAIWIADLIAHAFCTPNEHSVVQPDWCTFFGTNLGAFFRTKLSADQCSICGTDRSAHWMSDFGSIHTYCAPNEYSIIESDKRAITQTDRTADFFAERITNSNQWSICKTKGSADYFADLGALAISEYKSLEVANRRVYCDDITHSVVQPDYAEQYSIYWTKRSAHYLANPAPVASSESHSLDFADQHTYCAPNEYSIVQSD</sequence>
<keyword evidence="2" id="KW-1185">Reference proteome</keyword>
<accession>A0AAD7UH54</accession>
<dbReference type="EMBL" id="JAQMWT010000322">
    <property type="protein sequence ID" value="KAJ8604849.1"/>
    <property type="molecule type" value="Genomic_DNA"/>
</dbReference>